<comment type="similarity">
    <text evidence="2 17">Belongs to the class-I pyridine nucleotide-disulfide oxidoreductase family.</text>
</comment>
<evidence type="ECO:0000313" key="20">
    <source>
        <dbReference type="EMBL" id="AJR10911.1"/>
    </source>
</evidence>
<dbReference type="EC" id="1.8.1.4" evidence="3 17"/>
<keyword evidence="15" id="KW-0547">Nucleotide-binding</keyword>
<dbReference type="GO" id="GO:0004148">
    <property type="term" value="F:dihydrolipoyl dehydrogenase (NADH) activity"/>
    <property type="evidence" value="ECO:0007669"/>
    <property type="project" value="UniProtKB-EC"/>
</dbReference>
<evidence type="ECO:0000256" key="12">
    <source>
        <dbReference type="ARBA" id="ARBA00049187"/>
    </source>
</evidence>
<feature type="binding site" evidence="15">
    <location>
        <position position="307"/>
    </location>
    <ligand>
        <name>FAD</name>
        <dbReference type="ChEBI" id="CHEBI:57692"/>
    </ligand>
</feature>
<evidence type="ECO:0000313" key="21">
    <source>
        <dbReference type="Proteomes" id="UP000260363"/>
    </source>
</evidence>
<dbReference type="PROSITE" id="PS00076">
    <property type="entry name" value="PYRIDINE_REDOX_1"/>
    <property type="match status" value="1"/>
</dbReference>
<feature type="binding site" evidence="15">
    <location>
        <begin position="141"/>
        <end position="143"/>
    </location>
    <ligand>
        <name>FAD</name>
        <dbReference type="ChEBI" id="CHEBI:57692"/>
    </ligand>
</feature>
<dbReference type="SUPFAM" id="SSF55424">
    <property type="entry name" value="FAD/NAD-linked reductases, dimerisation (C-terminal) domain"/>
    <property type="match status" value="1"/>
</dbReference>
<proteinExistence type="inferred from homology"/>
<keyword evidence="8 17" id="KW-0560">Oxidoreductase</keyword>
<comment type="cofactor">
    <cofactor evidence="15 17">
        <name>FAD</name>
        <dbReference type="ChEBI" id="CHEBI:57692"/>
    </cofactor>
    <text evidence="15 17">Binds 1 FAD per subunit.</text>
</comment>
<feature type="binding site" evidence="15">
    <location>
        <position position="266"/>
    </location>
    <ligand>
        <name>NAD(+)</name>
        <dbReference type="ChEBI" id="CHEBI:57540"/>
    </ligand>
</feature>
<dbReference type="FunFam" id="3.30.390.30:FF:000001">
    <property type="entry name" value="Dihydrolipoyl dehydrogenase"/>
    <property type="match status" value="1"/>
</dbReference>
<keyword evidence="6 17" id="KW-0285">Flavoprotein</keyword>
<reference evidence="20 21" key="1">
    <citation type="submission" date="2014-02" db="EMBL/GenBank/DDBJ databases">
        <authorList>
            <person name="Chen C."/>
            <person name="Conrad T.A."/>
            <person name="Zhou Z."/>
            <person name="Lai Z."/>
            <person name="Zhong G."/>
        </authorList>
    </citation>
    <scope>NUCLEOTIDE SEQUENCE [LARGE SCALE GENOMIC DNA]</scope>
    <source>
        <strain evidence="20 21">Nigg3-28</strain>
    </source>
</reference>
<dbReference type="PANTHER" id="PTHR22912:SF217">
    <property type="entry name" value="DIHYDROLIPOYL DEHYDROGENASE"/>
    <property type="match status" value="1"/>
</dbReference>
<dbReference type="InterPro" id="IPR050151">
    <property type="entry name" value="Class-I_Pyr_Nuc-Dis_Oxidored"/>
</dbReference>
<dbReference type="Gene3D" id="3.30.390.30">
    <property type="match status" value="1"/>
</dbReference>
<accession>A0A069ZY97</accession>
<feature type="active site" description="Proton acceptor" evidence="14">
    <location>
        <position position="439"/>
    </location>
</feature>
<evidence type="ECO:0000256" key="9">
    <source>
        <dbReference type="ARBA" id="ARBA00023027"/>
    </source>
</evidence>
<evidence type="ECO:0000256" key="14">
    <source>
        <dbReference type="PIRSR" id="PIRSR000350-2"/>
    </source>
</evidence>
<evidence type="ECO:0000256" key="11">
    <source>
        <dbReference type="ARBA" id="ARBA00023284"/>
    </source>
</evidence>
<comment type="miscellaneous">
    <text evidence="17">The active site is a redox-active disulfide bond.</text>
</comment>
<keyword evidence="11 17" id="KW-0676">Redox-active center</keyword>
<feature type="binding site" evidence="15">
    <location>
        <position position="51"/>
    </location>
    <ligand>
        <name>FAD</name>
        <dbReference type="ChEBI" id="CHEBI:57692"/>
    </ligand>
</feature>
<dbReference type="GO" id="GO:0005737">
    <property type="term" value="C:cytoplasm"/>
    <property type="evidence" value="ECO:0007669"/>
    <property type="project" value="UniProtKB-SubCell"/>
</dbReference>
<dbReference type="AlphaFoldDB" id="A0A069ZY97"/>
<comment type="subcellular location">
    <subcellularLocation>
        <location evidence="1">Cytoplasm</location>
    </subcellularLocation>
</comment>
<evidence type="ECO:0000256" key="17">
    <source>
        <dbReference type="RuleBase" id="RU003692"/>
    </source>
</evidence>
<evidence type="ECO:0000256" key="16">
    <source>
        <dbReference type="PIRSR" id="PIRSR000350-4"/>
    </source>
</evidence>
<comment type="function">
    <text evidence="13">The branched-chain alpha-keto dehydrogenase complex catalyzes the overall conversion of alpha-keto acids to acyl-CoA and CO(2). It contains multiple copies of 3 enzymatic components: branched-chain alpha-keto acid decarboxylase (E1), lipoamide acyltransferase (E2) and lipoamide dehydrogenase (E3).</text>
</comment>
<dbReference type="NCBIfam" id="TIGR01350">
    <property type="entry name" value="lipoamide_DH"/>
    <property type="match status" value="1"/>
</dbReference>
<evidence type="ECO:0000256" key="2">
    <source>
        <dbReference type="ARBA" id="ARBA00007532"/>
    </source>
</evidence>
<gene>
    <name evidence="20" type="ORF">BD36_04550</name>
</gene>
<dbReference type="Pfam" id="PF02852">
    <property type="entry name" value="Pyr_redox_dim"/>
    <property type="match status" value="1"/>
</dbReference>
<keyword evidence="5" id="KW-0963">Cytoplasm</keyword>
<feature type="binding site" evidence="15">
    <location>
        <position position="203"/>
    </location>
    <ligand>
        <name>NAD(+)</name>
        <dbReference type="ChEBI" id="CHEBI:57540"/>
    </ligand>
</feature>
<keyword evidence="9 15" id="KW-0520">NAD</keyword>
<evidence type="ECO:0000259" key="19">
    <source>
        <dbReference type="Pfam" id="PF07992"/>
    </source>
</evidence>
<dbReference type="Pfam" id="PF07992">
    <property type="entry name" value="Pyr_redox_2"/>
    <property type="match status" value="1"/>
</dbReference>
<organism evidence="20 21">
    <name type="scientific">Chlamydia muridarum</name>
    <dbReference type="NCBI Taxonomy" id="83560"/>
    <lineage>
        <taxon>Bacteria</taxon>
        <taxon>Pseudomonadati</taxon>
        <taxon>Chlamydiota</taxon>
        <taxon>Chlamydiia</taxon>
        <taxon>Chlamydiales</taxon>
        <taxon>Chlamydiaceae</taxon>
        <taxon>Chlamydia/Chlamydophila group</taxon>
        <taxon>Chlamydia</taxon>
    </lineage>
</organism>
<feature type="domain" description="Pyridine nucleotide-disulphide oxidoreductase dimerisation" evidence="18">
    <location>
        <begin position="341"/>
        <end position="449"/>
    </location>
</feature>
<name>A0A069ZY97_CHLMR</name>
<dbReference type="InterPro" id="IPR012999">
    <property type="entry name" value="Pyr_OxRdtase_I_AS"/>
</dbReference>
<dbReference type="KEGG" id="cmm:NC80_04270"/>
<comment type="catalytic activity">
    <reaction evidence="12 17">
        <text>N(6)-[(R)-dihydrolipoyl]-L-lysyl-[protein] + NAD(+) = N(6)-[(R)-lipoyl]-L-lysyl-[protein] + NADH + H(+)</text>
        <dbReference type="Rhea" id="RHEA:15045"/>
        <dbReference type="Rhea" id="RHEA-COMP:10474"/>
        <dbReference type="Rhea" id="RHEA-COMP:10475"/>
        <dbReference type="ChEBI" id="CHEBI:15378"/>
        <dbReference type="ChEBI" id="CHEBI:57540"/>
        <dbReference type="ChEBI" id="CHEBI:57945"/>
        <dbReference type="ChEBI" id="CHEBI:83099"/>
        <dbReference type="ChEBI" id="CHEBI:83100"/>
        <dbReference type="EC" id="1.8.1.4"/>
    </reaction>
</comment>
<dbReference type="InterPro" id="IPR023753">
    <property type="entry name" value="FAD/NAD-binding_dom"/>
</dbReference>
<evidence type="ECO:0000256" key="7">
    <source>
        <dbReference type="ARBA" id="ARBA00022827"/>
    </source>
</evidence>
<dbReference type="SUPFAM" id="SSF51905">
    <property type="entry name" value="FAD/NAD(P)-binding domain"/>
    <property type="match status" value="1"/>
</dbReference>
<dbReference type="GeneID" id="1246214"/>
<dbReference type="PIRSF" id="PIRSF000350">
    <property type="entry name" value="Mercury_reductase_MerA"/>
    <property type="match status" value="1"/>
</dbReference>
<feature type="domain" description="FAD/NAD(P)-binding" evidence="19">
    <location>
        <begin position="5"/>
        <end position="322"/>
    </location>
</feature>
<dbReference type="PRINTS" id="PR00411">
    <property type="entry name" value="PNDRDTASEI"/>
</dbReference>
<dbReference type="InterPro" id="IPR016156">
    <property type="entry name" value="FAD/NAD-linked_Rdtase_dimer_sf"/>
</dbReference>
<dbReference type="EMBL" id="CP007217">
    <property type="protein sequence ID" value="AJR10911.1"/>
    <property type="molecule type" value="Genomic_DNA"/>
</dbReference>
<evidence type="ECO:0000256" key="4">
    <source>
        <dbReference type="ARBA" id="ARBA00016961"/>
    </source>
</evidence>
<protein>
    <recommendedName>
        <fullName evidence="4 17">Dihydrolipoyl dehydrogenase</fullName>
        <ecNumber evidence="3 17">1.8.1.4</ecNumber>
    </recommendedName>
</protein>
<dbReference type="PATRIC" id="fig|243161.6.peg.907"/>
<keyword evidence="10" id="KW-1015">Disulfide bond</keyword>
<evidence type="ECO:0000256" key="15">
    <source>
        <dbReference type="PIRSR" id="PIRSR000350-3"/>
    </source>
</evidence>
<evidence type="ECO:0000256" key="3">
    <source>
        <dbReference type="ARBA" id="ARBA00012608"/>
    </source>
</evidence>
<evidence type="ECO:0000256" key="1">
    <source>
        <dbReference type="ARBA" id="ARBA00004496"/>
    </source>
</evidence>
<evidence type="ECO:0000256" key="5">
    <source>
        <dbReference type="ARBA" id="ARBA00022490"/>
    </source>
</evidence>
<feature type="binding site" evidence="15">
    <location>
        <position position="114"/>
    </location>
    <ligand>
        <name>FAD</name>
        <dbReference type="ChEBI" id="CHEBI:57692"/>
    </ligand>
</feature>
<dbReference type="RefSeq" id="WP_010231740.1">
    <property type="nucleotide sequence ID" value="NZ_CP007217.1"/>
</dbReference>
<feature type="binding site" evidence="15">
    <location>
        <begin position="180"/>
        <end position="187"/>
    </location>
    <ligand>
        <name>NAD(+)</name>
        <dbReference type="ChEBI" id="CHEBI:57540"/>
    </ligand>
</feature>
<evidence type="ECO:0000256" key="10">
    <source>
        <dbReference type="ARBA" id="ARBA00023157"/>
    </source>
</evidence>
<dbReference type="GO" id="GO:0006103">
    <property type="term" value="P:2-oxoglutarate metabolic process"/>
    <property type="evidence" value="ECO:0007669"/>
    <property type="project" value="TreeGrafter"/>
</dbReference>
<dbReference type="InterPro" id="IPR006258">
    <property type="entry name" value="Lipoamide_DH"/>
</dbReference>
<evidence type="ECO:0000259" key="18">
    <source>
        <dbReference type="Pfam" id="PF02852"/>
    </source>
</evidence>
<feature type="disulfide bond" description="Redox-active" evidence="16">
    <location>
        <begin position="42"/>
        <end position="47"/>
    </location>
</feature>
<dbReference type="KEGG" id="cmg:NC81_04290"/>
<dbReference type="STRING" id="83560.NC80_04270"/>
<dbReference type="GO" id="GO:0050660">
    <property type="term" value="F:flavin adenine dinucleotide binding"/>
    <property type="evidence" value="ECO:0007669"/>
    <property type="project" value="InterPro"/>
</dbReference>
<evidence type="ECO:0000256" key="13">
    <source>
        <dbReference type="ARBA" id="ARBA00056335"/>
    </source>
</evidence>
<evidence type="ECO:0000256" key="8">
    <source>
        <dbReference type="ARBA" id="ARBA00023002"/>
    </source>
</evidence>
<dbReference type="InterPro" id="IPR001100">
    <property type="entry name" value="Pyr_nuc-diS_OxRdtase"/>
</dbReference>
<dbReference type="PANTHER" id="PTHR22912">
    <property type="entry name" value="DISULFIDE OXIDOREDUCTASE"/>
    <property type="match status" value="1"/>
</dbReference>
<dbReference type="OMA" id="CAQLGMK"/>
<dbReference type="Gene3D" id="3.50.50.60">
    <property type="entry name" value="FAD/NAD(P)-binding domain"/>
    <property type="match status" value="2"/>
</dbReference>
<dbReference type="Proteomes" id="UP000260363">
    <property type="component" value="Chromosome"/>
</dbReference>
<sequence length="465" mass="49562">MNEAFDCVVIGAGPGGYVAAITAAQAGLKTALIEEREAGGTCLNRGCIPSKALLASAEIVAQIRHADQFGIHINGFSIDYPAMVQRKDTVVRSIRDGLNGLIRSNKITVFSGRGSLISSTEVKILGETPSVIKAQSIILATGSEPRAFPGVPFSQQSPRILCSTGVLNLKEIPQKMAIIGGGVIGCEFASLFHTLGSEVSVIEASQQILALNNPDISKTMFDKFTRHGIRFMLGASVSSIEDMGDRVRLTINGNIEEYDYVLVSIGRRLNTENIGLDKAGVICDERGVIPTDSTMRTNVPNIYAIGDITGKWQLAHVASHQGIVAARNIAGHKDEIDYSAVPSVIFTFPEVASVGLSPTSAQQQGIPVKVTKFPFRAIGKAVAMGESDGFAAIISHETSQQILGAYVIGPHASSLISEITLAIRNELTLPCIYETIHAHPTLAEVWAESALLAVDTPLHMPPTRK</sequence>
<evidence type="ECO:0000256" key="6">
    <source>
        <dbReference type="ARBA" id="ARBA00022630"/>
    </source>
</evidence>
<dbReference type="KEGG" id="cmx:DNC_04300"/>
<dbReference type="InterPro" id="IPR004099">
    <property type="entry name" value="Pyr_nucl-diS_OxRdtase_dimer"/>
</dbReference>
<keyword evidence="7 15" id="KW-0274">FAD</keyword>
<dbReference type="InterPro" id="IPR036188">
    <property type="entry name" value="FAD/NAD-bd_sf"/>
</dbReference>
<dbReference type="PRINTS" id="PR00368">
    <property type="entry name" value="FADPNR"/>
</dbReference>
<dbReference type="SMR" id="A0A069ZY97"/>